<dbReference type="RefSeq" id="XP_030994710.1">
    <property type="nucleotide sequence ID" value="XM_031141299.1"/>
</dbReference>
<dbReference type="InParanoid" id="A0A507B6J0"/>
<protein>
    <submittedName>
        <fullName evidence="1">Uncharacterized protein</fullName>
    </submittedName>
</protein>
<dbReference type="EMBL" id="SKBQ01000038">
    <property type="protein sequence ID" value="TPX12999.1"/>
    <property type="molecule type" value="Genomic_DNA"/>
</dbReference>
<reference evidence="1 2" key="1">
    <citation type="submission" date="2019-06" db="EMBL/GenBank/DDBJ databases">
        <title>Draft genome sequence of the filamentous fungus Phialemoniopsis curvata isolated from diesel fuel.</title>
        <authorList>
            <person name="Varaljay V.A."/>
            <person name="Lyon W.J."/>
            <person name="Crouch A.L."/>
            <person name="Drake C.E."/>
            <person name="Hollomon J.M."/>
            <person name="Nadeau L.J."/>
            <person name="Nunn H.S."/>
            <person name="Stevenson B.S."/>
            <person name="Bojanowski C.L."/>
            <person name="Crookes-Goodson W.J."/>
        </authorList>
    </citation>
    <scope>NUCLEOTIDE SEQUENCE [LARGE SCALE GENOMIC DNA]</scope>
    <source>
        <strain evidence="1 2">D216</strain>
    </source>
</reference>
<evidence type="ECO:0000313" key="2">
    <source>
        <dbReference type="Proteomes" id="UP000319257"/>
    </source>
</evidence>
<dbReference type="Proteomes" id="UP000319257">
    <property type="component" value="Unassembled WGS sequence"/>
</dbReference>
<gene>
    <name evidence="1" type="ORF">E0L32_006644</name>
</gene>
<name>A0A507B6J0_9PEZI</name>
<dbReference type="GeneID" id="41974091"/>
<comment type="caution">
    <text evidence="1">The sequence shown here is derived from an EMBL/GenBank/DDBJ whole genome shotgun (WGS) entry which is preliminary data.</text>
</comment>
<accession>A0A507B6J0</accession>
<evidence type="ECO:0000313" key="1">
    <source>
        <dbReference type="EMBL" id="TPX12999.1"/>
    </source>
</evidence>
<keyword evidence="2" id="KW-1185">Reference proteome</keyword>
<dbReference type="OrthoDB" id="3880401at2759"/>
<organism evidence="1 2">
    <name type="scientific">Thyridium curvatum</name>
    <dbReference type="NCBI Taxonomy" id="1093900"/>
    <lineage>
        <taxon>Eukaryota</taxon>
        <taxon>Fungi</taxon>
        <taxon>Dikarya</taxon>
        <taxon>Ascomycota</taxon>
        <taxon>Pezizomycotina</taxon>
        <taxon>Sordariomycetes</taxon>
        <taxon>Sordariomycetidae</taxon>
        <taxon>Thyridiales</taxon>
        <taxon>Thyridiaceae</taxon>
        <taxon>Thyridium</taxon>
    </lineage>
</organism>
<dbReference type="AlphaFoldDB" id="A0A507B6J0"/>
<sequence>MASNGIPDQLFHTTLTVIDYHEDPSGAKRSVYVLGTHGKLEAAKAFAKTALQDLKYEKSDFAEYAERSPFESWSHGDGVLVYARAPAGQVFLVGIDTAPNNESLPANLDGTVNAPQGPKSLHYVLQTTIDYNLDRTGAAQTTEIQGAYIHRVDALKAAHKCLDPKEFAEFNVRDTPEMAGQWPYGEDVVVHAVAETGQNSFVTLTTIPGAHARHGKKRT</sequence>
<proteinExistence type="predicted"/>